<evidence type="ECO:0000256" key="5">
    <source>
        <dbReference type="ARBA" id="ARBA00023136"/>
    </source>
</evidence>
<dbReference type="GO" id="GO:0005739">
    <property type="term" value="C:mitochondrion"/>
    <property type="evidence" value="ECO:0007669"/>
    <property type="project" value="TreeGrafter"/>
</dbReference>
<dbReference type="PANTHER" id="PTHR21377:SF1">
    <property type="entry name" value="PROTEIN FAM210A"/>
    <property type="match status" value="1"/>
</dbReference>
<dbReference type="GO" id="GO:0016020">
    <property type="term" value="C:membrane"/>
    <property type="evidence" value="ECO:0007669"/>
    <property type="project" value="UniProtKB-SubCell"/>
</dbReference>
<keyword evidence="10" id="KW-1185">Reference proteome</keyword>
<evidence type="ECO:0000256" key="3">
    <source>
        <dbReference type="ARBA" id="ARBA00022989"/>
    </source>
</evidence>
<evidence type="ECO:0000259" key="8">
    <source>
        <dbReference type="Pfam" id="PF06916"/>
    </source>
</evidence>
<feature type="transmembrane region" description="Helical" evidence="7">
    <location>
        <begin position="89"/>
        <end position="112"/>
    </location>
</feature>
<feature type="coiled-coil region" evidence="6">
    <location>
        <begin position="192"/>
        <end position="226"/>
    </location>
</feature>
<dbReference type="OrthoDB" id="5874039at2759"/>
<comment type="caution">
    <text evidence="9">The sequence shown here is derived from an EMBL/GenBank/DDBJ whole genome shotgun (WGS) entry which is preliminary data.</text>
</comment>
<keyword evidence="5 7" id="KW-0472">Membrane</keyword>
<evidence type="ECO:0000313" key="10">
    <source>
        <dbReference type="Proteomes" id="UP000719412"/>
    </source>
</evidence>
<dbReference type="Proteomes" id="UP000719412">
    <property type="component" value="Unassembled WGS sequence"/>
</dbReference>
<accession>A0A8J6L3H4</accession>
<evidence type="ECO:0000313" key="9">
    <source>
        <dbReference type="EMBL" id="KAH0810339.1"/>
    </source>
</evidence>
<gene>
    <name evidence="9" type="ORF">GEV33_012450</name>
</gene>
<name>A0A8J6L3H4_TENMO</name>
<feature type="domain" description="DUF1279" evidence="8">
    <location>
        <begin position="80"/>
        <end position="166"/>
    </location>
</feature>
<sequence>MANVLARRLLSRNLIRLKDLTHITTHARCTSIFVISLNSNNNALFQTNHVKPLHYCRSSQVQFFSNEKKDEPQKKASLFQRFKEMYKSYWYVLVPVHLVTSAAWFGGFYYLAKSGVDIVALLESWNISERITNPLKDSSMGYLALAYALYKIATPARYTVTLGGTTISINYLRKWGYIKPVPSKERLKEMYLEQKDNLLETVRETREGLKMQSEKLKDKKENIIEDFDKGIKQIKELGEKIKSKESVVEVNKKVKKPKDKN</sequence>
<evidence type="ECO:0000256" key="4">
    <source>
        <dbReference type="ARBA" id="ARBA00023054"/>
    </source>
</evidence>
<dbReference type="InterPro" id="IPR009688">
    <property type="entry name" value="FAM210A/B-like_dom"/>
</dbReference>
<dbReference type="Pfam" id="PF06916">
    <property type="entry name" value="FAM210A-B_dom"/>
    <property type="match status" value="1"/>
</dbReference>
<keyword evidence="3 7" id="KW-1133">Transmembrane helix</keyword>
<dbReference type="AlphaFoldDB" id="A0A8J6L3H4"/>
<protein>
    <recommendedName>
        <fullName evidence="8">DUF1279 domain-containing protein</fullName>
    </recommendedName>
</protein>
<reference evidence="9" key="2">
    <citation type="submission" date="2021-08" db="EMBL/GenBank/DDBJ databases">
        <authorList>
            <person name="Eriksson T."/>
        </authorList>
    </citation>
    <scope>NUCLEOTIDE SEQUENCE</scope>
    <source>
        <strain evidence="9">Stoneville</strain>
        <tissue evidence="9">Whole head</tissue>
    </source>
</reference>
<evidence type="ECO:0000256" key="6">
    <source>
        <dbReference type="SAM" id="Coils"/>
    </source>
</evidence>
<reference evidence="9" key="1">
    <citation type="journal article" date="2020" name="J Insects Food Feed">
        <title>The yellow mealworm (Tenebrio molitor) genome: a resource for the emerging insects as food and feed industry.</title>
        <authorList>
            <person name="Eriksson T."/>
            <person name="Andere A."/>
            <person name="Kelstrup H."/>
            <person name="Emery V."/>
            <person name="Picard C."/>
        </authorList>
    </citation>
    <scope>NUCLEOTIDE SEQUENCE</scope>
    <source>
        <strain evidence="9">Stoneville</strain>
        <tissue evidence="9">Whole head</tissue>
    </source>
</reference>
<proteinExistence type="predicted"/>
<evidence type="ECO:0000256" key="2">
    <source>
        <dbReference type="ARBA" id="ARBA00022692"/>
    </source>
</evidence>
<evidence type="ECO:0000256" key="7">
    <source>
        <dbReference type="SAM" id="Phobius"/>
    </source>
</evidence>
<evidence type="ECO:0000256" key="1">
    <source>
        <dbReference type="ARBA" id="ARBA00004167"/>
    </source>
</evidence>
<dbReference type="EMBL" id="JABDTM020027543">
    <property type="protein sequence ID" value="KAH0810339.1"/>
    <property type="molecule type" value="Genomic_DNA"/>
</dbReference>
<dbReference type="InterPro" id="IPR045866">
    <property type="entry name" value="FAM210A/B-like"/>
</dbReference>
<dbReference type="PANTHER" id="PTHR21377">
    <property type="entry name" value="PROTEIN FAM210B, MITOCHONDRIAL"/>
    <property type="match status" value="1"/>
</dbReference>
<organism evidence="9 10">
    <name type="scientific">Tenebrio molitor</name>
    <name type="common">Yellow mealworm beetle</name>
    <dbReference type="NCBI Taxonomy" id="7067"/>
    <lineage>
        <taxon>Eukaryota</taxon>
        <taxon>Metazoa</taxon>
        <taxon>Ecdysozoa</taxon>
        <taxon>Arthropoda</taxon>
        <taxon>Hexapoda</taxon>
        <taxon>Insecta</taxon>
        <taxon>Pterygota</taxon>
        <taxon>Neoptera</taxon>
        <taxon>Endopterygota</taxon>
        <taxon>Coleoptera</taxon>
        <taxon>Polyphaga</taxon>
        <taxon>Cucujiformia</taxon>
        <taxon>Tenebrionidae</taxon>
        <taxon>Tenebrio</taxon>
    </lineage>
</organism>
<keyword evidence="2 7" id="KW-0812">Transmembrane</keyword>
<keyword evidence="4 6" id="KW-0175">Coiled coil</keyword>
<comment type="subcellular location">
    <subcellularLocation>
        <location evidence="1">Membrane</location>
        <topology evidence="1">Single-pass membrane protein</topology>
    </subcellularLocation>
</comment>